<name>A0A399JHD1_9MICC</name>
<protein>
    <submittedName>
        <fullName evidence="2">Uncharacterized protein</fullName>
    </submittedName>
</protein>
<feature type="transmembrane region" description="Helical" evidence="1">
    <location>
        <begin position="94"/>
        <end position="117"/>
    </location>
</feature>
<keyword evidence="1" id="KW-1133">Transmembrane helix</keyword>
<keyword evidence="1" id="KW-0472">Membrane</keyword>
<dbReference type="EMBL" id="QQXK01000002">
    <property type="protein sequence ID" value="RII43592.1"/>
    <property type="molecule type" value="Genomic_DNA"/>
</dbReference>
<reference evidence="2 3" key="1">
    <citation type="submission" date="2018-07" db="EMBL/GenBank/DDBJ databases">
        <title>Arthrobacter sp. nov., isolated from raw cow's milk with high bacterial count.</title>
        <authorList>
            <person name="Hahne J."/>
            <person name="Isele D."/>
            <person name="Lipski A."/>
        </authorList>
    </citation>
    <scope>NUCLEOTIDE SEQUENCE [LARGE SCALE GENOMIC DNA]</scope>
    <source>
        <strain evidence="2 3">JZ R-35</strain>
    </source>
</reference>
<accession>A0A399JHD1</accession>
<keyword evidence="3" id="KW-1185">Reference proteome</keyword>
<keyword evidence="1" id="KW-0812">Transmembrane</keyword>
<gene>
    <name evidence="2" type="ORF">DWB68_01445</name>
</gene>
<proteinExistence type="predicted"/>
<evidence type="ECO:0000313" key="2">
    <source>
        <dbReference type="EMBL" id="RII43592.1"/>
    </source>
</evidence>
<organism evidence="2 3">
    <name type="scientific">Galactobacter valiniphilus</name>
    <dbReference type="NCBI Taxonomy" id="2676122"/>
    <lineage>
        <taxon>Bacteria</taxon>
        <taxon>Bacillati</taxon>
        <taxon>Actinomycetota</taxon>
        <taxon>Actinomycetes</taxon>
        <taxon>Micrococcales</taxon>
        <taxon>Micrococcaceae</taxon>
        <taxon>Galactobacter</taxon>
    </lineage>
</organism>
<dbReference type="Proteomes" id="UP000265419">
    <property type="component" value="Unassembled WGS sequence"/>
</dbReference>
<comment type="caution">
    <text evidence="2">The sequence shown here is derived from an EMBL/GenBank/DDBJ whole genome shotgun (WGS) entry which is preliminary data.</text>
</comment>
<evidence type="ECO:0000256" key="1">
    <source>
        <dbReference type="SAM" id="Phobius"/>
    </source>
</evidence>
<dbReference type="AlphaFoldDB" id="A0A399JHD1"/>
<evidence type="ECO:0000313" key="3">
    <source>
        <dbReference type="Proteomes" id="UP000265419"/>
    </source>
</evidence>
<dbReference type="RefSeq" id="WP_119423351.1">
    <property type="nucleotide sequence ID" value="NZ_QQXK01000002.1"/>
</dbReference>
<sequence length="129" mass="13396">MSTAHAPASSTLGADILLARHGKRIVAWRVDHAGERTRAKLSDGTWDSAPNSILTPGVSPARKAAGAAAATLHELTADTGALNRGDRRFLGKVFVWWGVASVVLTIGMMALLGNGALDPALLEEMVSGV</sequence>